<name>A0ABW4ER91_9PSEU</name>
<keyword evidence="1" id="KW-0472">Membrane</keyword>
<organism evidence="2 3">
    <name type="scientific">Pseudonocardia yunnanensis</name>
    <dbReference type="NCBI Taxonomy" id="58107"/>
    <lineage>
        <taxon>Bacteria</taxon>
        <taxon>Bacillati</taxon>
        <taxon>Actinomycetota</taxon>
        <taxon>Actinomycetes</taxon>
        <taxon>Pseudonocardiales</taxon>
        <taxon>Pseudonocardiaceae</taxon>
        <taxon>Pseudonocardia</taxon>
    </lineage>
</organism>
<comment type="caution">
    <text evidence="2">The sequence shown here is derived from an EMBL/GenBank/DDBJ whole genome shotgun (WGS) entry which is preliminary data.</text>
</comment>
<dbReference type="Pfam" id="PF11755">
    <property type="entry name" value="DUF3311"/>
    <property type="match status" value="1"/>
</dbReference>
<evidence type="ECO:0000313" key="2">
    <source>
        <dbReference type="EMBL" id="MFD1518161.1"/>
    </source>
</evidence>
<reference evidence="3" key="1">
    <citation type="journal article" date="2019" name="Int. J. Syst. Evol. Microbiol.">
        <title>The Global Catalogue of Microorganisms (GCM) 10K type strain sequencing project: providing services to taxonomists for standard genome sequencing and annotation.</title>
        <authorList>
            <consortium name="The Broad Institute Genomics Platform"/>
            <consortium name="The Broad Institute Genome Sequencing Center for Infectious Disease"/>
            <person name="Wu L."/>
            <person name="Ma J."/>
        </authorList>
    </citation>
    <scope>NUCLEOTIDE SEQUENCE [LARGE SCALE GENOMIC DNA]</scope>
    <source>
        <strain evidence="3">CCM 7043</strain>
    </source>
</reference>
<keyword evidence="3" id="KW-1185">Reference proteome</keyword>
<feature type="transmembrane region" description="Helical" evidence="1">
    <location>
        <begin position="50"/>
        <end position="71"/>
    </location>
</feature>
<evidence type="ECO:0000256" key="1">
    <source>
        <dbReference type="SAM" id="Phobius"/>
    </source>
</evidence>
<feature type="transmembrane region" description="Helical" evidence="1">
    <location>
        <begin position="21"/>
        <end position="38"/>
    </location>
</feature>
<dbReference type="Proteomes" id="UP001597114">
    <property type="component" value="Unassembled WGS sequence"/>
</dbReference>
<sequence>MPISKYSKVNSGGSYGLRWNAWNLLLVVPFLILVTPWINSVEPRFLGLPFFYWIQLAWVPVSVAMVAIVHVRTRGGRAPSVPAANDVDVLDAGSGR</sequence>
<accession>A0ABW4ER91</accession>
<dbReference type="RefSeq" id="WP_344720282.1">
    <property type="nucleotide sequence ID" value="NZ_BAAAUS010000006.1"/>
</dbReference>
<gene>
    <name evidence="2" type="ORF">ACFSJD_11715</name>
</gene>
<dbReference type="EMBL" id="JBHUCO010000012">
    <property type="protein sequence ID" value="MFD1518161.1"/>
    <property type="molecule type" value="Genomic_DNA"/>
</dbReference>
<keyword evidence="1" id="KW-0812">Transmembrane</keyword>
<keyword evidence="1" id="KW-1133">Transmembrane helix</keyword>
<protein>
    <submittedName>
        <fullName evidence="2">DUF3311 domain-containing protein</fullName>
    </submittedName>
</protein>
<dbReference type="InterPro" id="IPR021741">
    <property type="entry name" value="DUF3311"/>
</dbReference>
<proteinExistence type="predicted"/>
<evidence type="ECO:0000313" key="3">
    <source>
        <dbReference type="Proteomes" id="UP001597114"/>
    </source>
</evidence>